<dbReference type="Proteomes" id="UP001175000">
    <property type="component" value="Unassembled WGS sequence"/>
</dbReference>
<comment type="caution">
    <text evidence="1">The sequence shown here is derived from an EMBL/GenBank/DDBJ whole genome shotgun (WGS) entry which is preliminary data.</text>
</comment>
<dbReference type="AlphaFoldDB" id="A0AA39XC94"/>
<dbReference type="EMBL" id="JAULSU010000001">
    <property type="protein sequence ID" value="KAK0631277.1"/>
    <property type="molecule type" value="Genomic_DNA"/>
</dbReference>
<sequence>MTTATPSSFAKISIKMFDTRRFTFVPKRFGTSTVESAELVTHVLRPNDSPELLGLYHNRPLQPIHGISVGFLFARFVWSLSTDKHLPFSSRASSTLYACGMRQRARGKPKP</sequence>
<keyword evidence="2" id="KW-1185">Reference proteome</keyword>
<gene>
    <name evidence="1" type="ORF">B0T14DRAFT_934</name>
</gene>
<proteinExistence type="predicted"/>
<reference evidence="1" key="1">
    <citation type="submission" date="2023-06" db="EMBL/GenBank/DDBJ databases">
        <title>Genome-scale phylogeny and comparative genomics of the fungal order Sordariales.</title>
        <authorList>
            <consortium name="Lawrence Berkeley National Laboratory"/>
            <person name="Hensen N."/>
            <person name="Bonometti L."/>
            <person name="Westerberg I."/>
            <person name="Brannstrom I.O."/>
            <person name="Guillou S."/>
            <person name="Cros-Aarteil S."/>
            <person name="Calhoun S."/>
            <person name="Haridas S."/>
            <person name="Kuo A."/>
            <person name="Mondo S."/>
            <person name="Pangilinan J."/>
            <person name="Riley R."/>
            <person name="Labutti K."/>
            <person name="Andreopoulos B."/>
            <person name="Lipzen A."/>
            <person name="Chen C."/>
            <person name="Yanf M."/>
            <person name="Daum C."/>
            <person name="Ng V."/>
            <person name="Clum A."/>
            <person name="Steindorff A."/>
            <person name="Ohm R."/>
            <person name="Martin F."/>
            <person name="Silar P."/>
            <person name="Natvig D."/>
            <person name="Lalanne C."/>
            <person name="Gautier V."/>
            <person name="Ament-Velasquez S.L."/>
            <person name="Kruys A."/>
            <person name="Hutchinson M.I."/>
            <person name="Powell A.J."/>
            <person name="Barry K."/>
            <person name="Miller A.N."/>
            <person name="Grigoriev I.V."/>
            <person name="Debuchy R."/>
            <person name="Gladieux P."/>
            <person name="Thoren M.H."/>
            <person name="Johannesson H."/>
        </authorList>
    </citation>
    <scope>NUCLEOTIDE SEQUENCE</scope>
    <source>
        <strain evidence="1">CBS 606.72</strain>
    </source>
</reference>
<evidence type="ECO:0000313" key="1">
    <source>
        <dbReference type="EMBL" id="KAK0631277.1"/>
    </source>
</evidence>
<protein>
    <submittedName>
        <fullName evidence="1">Uncharacterized protein</fullName>
    </submittedName>
</protein>
<evidence type="ECO:0000313" key="2">
    <source>
        <dbReference type="Proteomes" id="UP001175000"/>
    </source>
</evidence>
<accession>A0AA39XC94</accession>
<organism evidence="1 2">
    <name type="scientific">Immersiella caudata</name>
    <dbReference type="NCBI Taxonomy" id="314043"/>
    <lineage>
        <taxon>Eukaryota</taxon>
        <taxon>Fungi</taxon>
        <taxon>Dikarya</taxon>
        <taxon>Ascomycota</taxon>
        <taxon>Pezizomycotina</taxon>
        <taxon>Sordariomycetes</taxon>
        <taxon>Sordariomycetidae</taxon>
        <taxon>Sordariales</taxon>
        <taxon>Lasiosphaeriaceae</taxon>
        <taxon>Immersiella</taxon>
    </lineage>
</organism>
<name>A0AA39XC94_9PEZI</name>